<comment type="subcellular location">
    <subcellularLocation>
        <location evidence="2">Cell membrane</location>
        <topology evidence="2">Lipid-anchor</topology>
        <topology evidence="2">GPI-anchor</topology>
    </subcellularLocation>
</comment>
<sequence>MGVLRFKHISFGSVAASGAFQAVLTFLLIPCCLTVNFTALPLISNVSFLWGWNAPTERCTEKFHVSLDLSLFSLVGSPRKHITGQNLTIFYTDRLGYYPYIDEKTGESVNGGIPQMEDLTKHLTKAKQDISYYTQTRHVGLAVIDWEMWRPIWERNWKPKDVYRNESIRLVQQRNTLLNISEATKIAKRDFEKAARSFMQETLKLGKQLRPNHLWGYYLFPDCYNHKYKVAGYNGSCFDIEKRRNDKLKWLWKESTALFPSIYLRTALHSSDLAALFVRNRVHEAIRMSKVQDAKSPLPVFVYARPVFADVSLKYLSQEDLVNTVGESIALGVSGTIMWGSLNLIPNKQSCMNLANYMETTLNPYIINITLAAKMCSQALCRGQGICTRKHWNSSDYLHLSSMNFAIQTGKGGKYIVNGKPTHEYLQQFSEKFYCRCYAGFSCKESDNIESIHAVNVCIAEDICIDTFLDAEPSGHPSIRKEEPPVTFSSVSSSTPFASEPPSVPGADTSGCLKANCSKKAISTNDQKDCQGANGKNMSSQYLYLQNKKNHTYSTVLDDKDSGIGKINRQQSESQDLNQFLSSTLCFQLPHVVDLHQLCPMSLDFPSAQPL</sequence>
<dbReference type="GO" id="GO:0005886">
    <property type="term" value="C:plasma membrane"/>
    <property type="evidence" value="ECO:0007669"/>
    <property type="project" value="UniProtKB-SubCell"/>
</dbReference>
<dbReference type="OrthoDB" id="5796153at2759"/>
<dbReference type="SUPFAM" id="SSF51445">
    <property type="entry name" value="(Trans)glycosidases"/>
    <property type="match status" value="1"/>
</dbReference>
<evidence type="ECO:0000256" key="3">
    <source>
        <dbReference type="ARBA" id="ARBA00008871"/>
    </source>
</evidence>
<evidence type="ECO:0000256" key="13">
    <source>
        <dbReference type="PIRNR" id="PIRNR038193"/>
    </source>
</evidence>
<dbReference type="GeneID" id="101361043"/>
<dbReference type="GO" id="GO:0004415">
    <property type="term" value="F:hyalurononglucosaminidase activity"/>
    <property type="evidence" value="ECO:0007669"/>
    <property type="project" value="UniProtKB-UniRule"/>
</dbReference>
<name>A0A2Y9E5K1_TRIMA</name>
<organism evidence="19 20">
    <name type="scientific">Trichechus manatus latirostris</name>
    <name type="common">Florida manatee</name>
    <dbReference type="NCBI Taxonomy" id="127582"/>
    <lineage>
        <taxon>Eukaryota</taxon>
        <taxon>Metazoa</taxon>
        <taxon>Chordata</taxon>
        <taxon>Craniata</taxon>
        <taxon>Vertebrata</taxon>
        <taxon>Euteleostomi</taxon>
        <taxon>Mammalia</taxon>
        <taxon>Eutheria</taxon>
        <taxon>Afrotheria</taxon>
        <taxon>Sirenia</taxon>
        <taxon>Trichechidae</taxon>
        <taxon>Trichechus</taxon>
    </lineage>
</organism>
<evidence type="ECO:0000256" key="10">
    <source>
        <dbReference type="ARBA" id="ARBA00023180"/>
    </source>
</evidence>
<feature type="disulfide bond" evidence="16">
    <location>
        <begin position="437"/>
        <end position="443"/>
    </location>
</feature>
<dbReference type="PIRSF" id="PIRSF500773">
    <property type="entry name" value="Hyaluronidase_PH20_Hyal5"/>
    <property type="match status" value="1"/>
</dbReference>
<evidence type="ECO:0000313" key="20">
    <source>
        <dbReference type="RefSeq" id="XP_004386606.2"/>
    </source>
</evidence>
<dbReference type="Gene3D" id="3.20.20.70">
    <property type="entry name" value="Aldolase class I"/>
    <property type="match status" value="1"/>
</dbReference>
<dbReference type="Pfam" id="PF01630">
    <property type="entry name" value="Glyco_hydro_56"/>
    <property type="match status" value="1"/>
</dbReference>
<dbReference type="EC" id="3.2.1.35" evidence="13 17"/>
<dbReference type="PRINTS" id="PR00846">
    <property type="entry name" value="GLHYDRLASE56"/>
</dbReference>
<dbReference type="InterPro" id="IPR017853">
    <property type="entry name" value="GH"/>
</dbReference>
<dbReference type="GO" id="GO:0005975">
    <property type="term" value="P:carbohydrate metabolic process"/>
    <property type="evidence" value="ECO:0007669"/>
    <property type="project" value="UniProtKB-UniRule"/>
</dbReference>
<evidence type="ECO:0000256" key="8">
    <source>
        <dbReference type="ARBA" id="ARBA00023136"/>
    </source>
</evidence>
<evidence type="ECO:0000256" key="9">
    <source>
        <dbReference type="ARBA" id="ARBA00023157"/>
    </source>
</evidence>
<feature type="disulfide bond" evidence="16">
    <location>
        <begin position="59"/>
        <end position="351"/>
    </location>
</feature>
<accession>A0A2Y9E5K1</accession>
<dbReference type="PRINTS" id="PR00848">
    <property type="entry name" value="SPERMPH20"/>
</dbReference>
<keyword evidence="9 16" id="KW-1015">Disulfide bond</keyword>
<dbReference type="PANTHER" id="PTHR11769">
    <property type="entry name" value="HYALURONIDASE"/>
    <property type="match status" value="1"/>
</dbReference>
<feature type="glycosylation site" description="N-linked (GlcNAc...) asparagine" evidence="15">
    <location>
        <position position="368"/>
    </location>
</feature>
<keyword evidence="11" id="KW-0449">Lipoprotein</keyword>
<evidence type="ECO:0000256" key="5">
    <source>
        <dbReference type="ARBA" id="ARBA00022622"/>
    </source>
</evidence>
<keyword evidence="6" id="KW-0732">Signal</keyword>
<reference evidence="20" key="1">
    <citation type="submission" date="2025-08" db="UniProtKB">
        <authorList>
            <consortium name="RefSeq"/>
        </authorList>
    </citation>
    <scope>IDENTIFICATION</scope>
</reference>
<dbReference type="InParanoid" id="A0A2Y9E5K1"/>
<dbReference type="AlphaFoldDB" id="A0A2Y9E5K1"/>
<keyword evidence="5" id="KW-0336">GPI-anchor</keyword>
<dbReference type="GO" id="GO:0098552">
    <property type="term" value="C:side of membrane"/>
    <property type="evidence" value="ECO:0007669"/>
    <property type="project" value="UniProtKB-KW"/>
</dbReference>
<keyword evidence="10" id="KW-0325">Glycoprotein</keyword>
<evidence type="ECO:0000256" key="6">
    <source>
        <dbReference type="ARBA" id="ARBA00022729"/>
    </source>
</evidence>
<evidence type="ECO:0000256" key="12">
    <source>
        <dbReference type="ARBA" id="ARBA00023295"/>
    </source>
</evidence>
<comment type="catalytic activity">
    <reaction evidence="1 13 17">
        <text>Random hydrolysis of (1-&gt;4)-linkages between N-acetyl-beta-D-glucosamine and D-glucuronate residues in hyaluronate.</text>
        <dbReference type="EC" id="3.2.1.35"/>
    </reaction>
</comment>
<keyword evidence="12 13" id="KW-0326">Glycosidase</keyword>
<dbReference type="InterPro" id="IPR018155">
    <property type="entry name" value="Hyaluronidase"/>
</dbReference>
<dbReference type="RefSeq" id="XP_004386606.2">
    <property type="nucleotide sequence ID" value="XM_004386549.2"/>
</dbReference>
<evidence type="ECO:0000256" key="7">
    <source>
        <dbReference type="ARBA" id="ARBA00022801"/>
    </source>
</evidence>
<keyword evidence="4" id="KW-1003">Cell membrane</keyword>
<keyword evidence="19" id="KW-1185">Reference proteome</keyword>
<feature type="disulfide bond" evidence="16">
    <location>
        <begin position="376"/>
        <end position="387"/>
    </location>
</feature>
<feature type="disulfide bond" evidence="16">
    <location>
        <begin position="223"/>
        <end position="237"/>
    </location>
</feature>
<evidence type="ECO:0000256" key="17">
    <source>
        <dbReference type="RuleBase" id="RU610713"/>
    </source>
</evidence>
<evidence type="ECO:0000256" key="18">
    <source>
        <dbReference type="SAM" id="MobiDB-lite"/>
    </source>
</evidence>
<evidence type="ECO:0000256" key="15">
    <source>
        <dbReference type="PIRSR" id="PIRSR038193-2"/>
    </source>
</evidence>
<dbReference type="KEGG" id="tmu:101361043"/>
<dbReference type="FunCoup" id="A0A2Y9E5K1">
    <property type="interactions" value="149"/>
</dbReference>
<feature type="region of interest" description="Disordered" evidence="18">
    <location>
        <begin position="475"/>
        <end position="505"/>
    </location>
</feature>
<dbReference type="STRING" id="127582.A0A2Y9E5K1"/>
<proteinExistence type="inferred from homology"/>
<dbReference type="GO" id="GO:0007342">
    <property type="term" value="P:fusion of sperm to egg plasma membrane involved in single fertilization"/>
    <property type="evidence" value="ECO:0007669"/>
    <property type="project" value="InterPro"/>
</dbReference>
<evidence type="ECO:0000256" key="1">
    <source>
        <dbReference type="ARBA" id="ARBA00000251"/>
    </source>
</evidence>
<dbReference type="GO" id="GO:0001669">
    <property type="term" value="C:acrosomal vesicle"/>
    <property type="evidence" value="ECO:0007669"/>
    <property type="project" value="TreeGrafter"/>
</dbReference>
<protein>
    <recommendedName>
        <fullName evidence="13 17">Hyaluronidase</fullName>
        <ecNumber evidence="13 17">3.2.1.35</ecNumber>
    </recommendedName>
</protein>
<dbReference type="GlyCosmos" id="A0A2Y9E5K1">
    <property type="glycosylation" value="1 site, No reported glycans"/>
</dbReference>
<evidence type="ECO:0000256" key="4">
    <source>
        <dbReference type="ARBA" id="ARBA00022475"/>
    </source>
</evidence>
<evidence type="ECO:0000256" key="11">
    <source>
        <dbReference type="ARBA" id="ARBA00023288"/>
    </source>
</evidence>
<dbReference type="PIRSF" id="PIRSF038193">
    <property type="entry name" value="Hyaluronidase"/>
    <property type="match status" value="1"/>
</dbReference>
<dbReference type="InterPro" id="IPR013785">
    <property type="entry name" value="Aldolase_TIM"/>
</dbReference>
<comment type="similarity">
    <text evidence="3 13 17">Belongs to the glycosyl hydrolase 56 family.</text>
</comment>
<feature type="disulfide bond" evidence="16">
    <location>
        <begin position="381"/>
        <end position="435"/>
    </location>
</feature>
<evidence type="ECO:0000256" key="2">
    <source>
        <dbReference type="ARBA" id="ARBA00004609"/>
    </source>
</evidence>
<feature type="active site" description="Proton donor" evidence="14">
    <location>
        <position position="147"/>
    </location>
</feature>
<keyword evidence="7 13" id="KW-0378">Hydrolase</keyword>
<evidence type="ECO:0000256" key="16">
    <source>
        <dbReference type="PIRSR" id="PIRSR038193-3"/>
    </source>
</evidence>
<evidence type="ECO:0000313" key="19">
    <source>
        <dbReference type="Proteomes" id="UP000248480"/>
    </source>
</evidence>
<dbReference type="Proteomes" id="UP000248480">
    <property type="component" value="Unplaced"/>
</dbReference>
<dbReference type="InterPro" id="IPR001439">
    <property type="entry name" value="Hyaluronidase_PH20/Hyal5"/>
</dbReference>
<dbReference type="FunFam" id="3.20.20.70:FF:000065">
    <property type="entry name" value="Hyaluronidase"/>
    <property type="match status" value="1"/>
</dbReference>
<feature type="compositionally biased region" description="Low complexity" evidence="18">
    <location>
        <begin position="485"/>
        <end position="501"/>
    </location>
</feature>
<dbReference type="GO" id="GO:0030214">
    <property type="term" value="P:hyaluronan catabolic process"/>
    <property type="evidence" value="ECO:0007669"/>
    <property type="project" value="TreeGrafter"/>
</dbReference>
<keyword evidence="8" id="KW-0472">Membrane</keyword>
<dbReference type="PANTHER" id="PTHR11769:SF20">
    <property type="entry name" value="HYALURONIDASE PH-20"/>
    <property type="match status" value="1"/>
</dbReference>
<gene>
    <name evidence="20" type="primary">LOC101361043</name>
</gene>
<evidence type="ECO:0000256" key="14">
    <source>
        <dbReference type="PIRSR" id="PIRSR038193-1"/>
    </source>
</evidence>